<protein>
    <submittedName>
        <fullName evidence="9">RET protein</fullName>
    </submittedName>
</protein>
<dbReference type="InterPro" id="IPR015919">
    <property type="entry name" value="Cadherin-like_sf"/>
</dbReference>
<evidence type="ECO:0000313" key="9">
    <source>
        <dbReference type="EMBL" id="CAH1249936.1"/>
    </source>
</evidence>
<evidence type="ECO:0000256" key="6">
    <source>
        <dbReference type="SAM" id="SignalP"/>
    </source>
</evidence>
<dbReference type="InterPro" id="IPR011009">
    <property type="entry name" value="Kinase-like_dom_sf"/>
</dbReference>
<dbReference type="PANTHER" id="PTHR24416:SF617">
    <property type="entry name" value="RET ONCOGENE, ISOFORM A"/>
    <property type="match status" value="1"/>
</dbReference>
<keyword evidence="3" id="KW-0829">Tyrosine-protein kinase</keyword>
<dbReference type="FunFam" id="2.60.40.60:FF:000273">
    <property type="entry name" value="Uncharacterized protein"/>
    <property type="match status" value="1"/>
</dbReference>
<gene>
    <name evidence="9" type="primary">RET</name>
    <name evidence="9" type="ORF">BLAG_LOCUS10869</name>
</gene>
<dbReference type="CDD" id="cd11304">
    <property type="entry name" value="Cadherin_repeat"/>
    <property type="match status" value="1"/>
</dbReference>
<dbReference type="FunFam" id="1.10.510.10:FF:000712">
    <property type="entry name" value="Uncharacterized protein"/>
    <property type="match status" value="1"/>
</dbReference>
<dbReference type="FunFam" id="3.30.200.20:FF:000868">
    <property type="entry name" value="Uncharacterized protein"/>
    <property type="match status" value="1"/>
</dbReference>
<evidence type="ECO:0000256" key="4">
    <source>
        <dbReference type="ARBA" id="ARBA00051243"/>
    </source>
</evidence>
<dbReference type="CDD" id="cd00192">
    <property type="entry name" value="PTKc"/>
    <property type="match status" value="1"/>
</dbReference>
<accession>A0A8K0EFQ5</accession>
<dbReference type="Gene3D" id="3.30.200.20">
    <property type="entry name" value="Phosphorylase Kinase, domain 1"/>
    <property type="match status" value="1"/>
</dbReference>
<dbReference type="FunFam" id="2.170.300.10:FF:000035">
    <property type="entry name" value="Uncharacterized protein"/>
    <property type="match status" value="1"/>
</dbReference>
<dbReference type="CDD" id="cd00053">
    <property type="entry name" value="EGF"/>
    <property type="match status" value="1"/>
</dbReference>
<dbReference type="Gene3D" id="2.60.40.60">
    <property type="entry name" value="Cadherins"/>
    <property type="match status" value="1"/>
</dbReference>
<dbReference type="SUPFAM" id="SSF56112">
    <property type="entry name" value="Protein kinase-like (PK-like)"/>
    <property type="match status" value="1"/>
</dbReference>
<dbReference type="EMBL" id="OV696703">
    <property type="protein sequence ID" value="CAH1249936.1"/>
    <property type="molecule type" value="Genomic_DNA"/>
</dbReference>
<evidence type="ECO:0000259" key="8">
    <source>
        <dbReference type="PROSITE" id="PS01186"/>
    </source>
</evidence>
<comment type="catalytic activity">
    <reaction evidence="4">
        <text>L-tyrosyl-[protein] + ATP = O-phospho-L-tyrosyl-[protein] + ADP + H(+)</text>
        <dbReference type="Rhea" id="RHEA:10596"/>
        <dbReference type="Rhea" id="RHEA-COMP:10136"/>
        <dbReference type="Rhea" id="RHEA-COMP:20101"/>
        <dbReference type="ChEBI" id="CHEBI:15378"/>
        <dbReference type="ChEBI" id="CHEBI:30616"/>
        <dbReference type="ChEBI" id="CHEBI:46858"/>
        <dbReference type="ChEBI" id="CHEBI:61978"/>
        <dbReference type="ChEBI" id="CHEBI:456216"/>
        <dbReference type="EC" id="2.7.10.1"/>
    </reaction>
</comment>
<feature type="binding site" evidence="5">
    <location>
        <position position="388"/>
    </location>
    <ligand>
        <name>ATP</name>
        <dbReference type="ChEBI" id="CHEBI:30616"/>
    </ligand>
</feature>
<proteinExistence type="predicted"/>
<dbReference type="AlphaFoldDB" id="A0A8K0EFQ5"/>
<feature type="chain" id="PRO_5035449815" evidence="6">
    <location>
        <begin position="20"/>
        <end position="650"/>
    </location>
</feature>
<dbReference type="PROSITE" id="PS00109">
    <property type="entry name" value="PROTEIN_KINASE_TYR"/>
    <property type="match status" value="1"/>
</dbReference>
<dbReference type="Proteomes" id="UP000838412">
    <property type="component" value="Chromosome 18"/>
</dbReference>
<dbReference type="GO" id="GO:0005509">
    <property type="term" value="F:calcium ion binding"/>
    <property type="evidence" value="ECO:0007669"/>
    <property type="project" value="InterPro"/>
</dbReference>
<dbReference type="InterPro" id="IPR017441">
    <property type="entry name" value="Protein_kinase_ATP_BS"/>
</dbReference>
<dbReference type="OrthoDB" id="3256376at2759"/>
<dbReference type="PROSITE" id="PS01186">
    <property type="entry name" value="EGF_2"/>
    <property type="match status" value="1"/>
</dbReference>
<dbReference type="InterPro" id="IPR020635">
    <property type="entry name" value="Tyr_kinase_cat_dom"/>
</dbReference>
<evidence type="ECO:0000313" key="10">
    <source>
        <dbReference type="Proteomes" id="UP000838412"/>
    </source>
</evidence>
<keyword evidence="2 5" id="KW-0067">ATP-binding</keyword>
<dbReference type="Pfam" id="PF07714">
    <property type="entry name" value="PK_Tyr_Ser-Thr"/>
    <property type="match status" value="1"/>
</dbReference>
<organism evidence="9 10">
    <name type="scientific">Branchiostoma lanceolatum</name>
    <name type="common">Common lancelet</name>
    <name type="synonym">Amphioxus lanceolatum</name>
    <dbReference type="NCBI Taxonomy" id="7740"/>
    <lineage>
        <taxon>Eukaryota</taxon>
        <taxon>Metazoa</taxon>
        <taxon>Chordata</taxon>
        <taxon>Cephalochordata</taxon>
        <taxon>Leptocardii</taxon>
        <taxon>Amphioxiformes</taxon>
        <taxon>Branchiostomatidae</taxon>
        <taxon>Branchiostoma</taxon>
    </lineage>
</organism>
<keyword evidence="10" id="KW-1185">Reference proteome</keyword>
<dbReference type="Gene3D" id="2.170.300.10">
    <property type="entry name" value="Tie2 ligand-binding domain superfamily"/>
    <property type="match status" value="1"/>
</dbReference>
<dbReference type="SUPFAM" id="SSF49313">
    <property type="entry name" value="Cadherin-like"/>
    <property type="match status" value="1"/>
</dbReference>
<evidence type="ECO:0000256" key="1">
    <source>
        <dbReference type="ARBA" id="ARBA00004479"/>
    </source>
</evidence>
<dbReference type="InterPro" id="IPR050122">
    <property type="entry name" value="RTK"/>
</dbReference>
<feature type="signal peptide" evidence="6">
    <location>
        <begin position="1"/>
        <end position="19"/>
    </location>
</feature>
<keyword evidence="5" id="KW-0547">Nucleotide-binding</keyword>
<dbReference type="PANTHER" id="PTHR24416">
    <property type="entry name" value="TYROSINE-PROTEIN KINASE RECEPTOR"/>
    <property type="match status" value="1"/>
</dbReference>
<dbReference type="InterPro" id="IPR001245">
    <property type="entry name" value="Ser-Thr/Tyr_kinase_cat_dom"/>
</dbReference>
<dbReference type="GO" id="GO:0005886">
    <property type="term" value="C:plasma membrane"/>
    <property type="evidence" value="ECO:0007669"/>
    <property type="project" value="TreeGrafter"/>
</dbReference>
<evidence type="ECO:0000256" key="3">
    <source>
        <dbReference type="ARBA" id="ARBA00023137"/>
    </source>
</evidence>
<dbReference type="InterPro" id="IPR008266">
    <property type="entry name" value="Tyr_kinase_AS"/>
</dbReference>
<keyword evidence="3" id="KW-0808">Transferase</keyword>
<dbReference type="PROSITE" id="PS00022">
    <property type="entry name" value="EGF_1"/>
    <property type="match status" value="1"/>
</dbReference>
<comment type="subcellular location">
    <subcellularLocation>
        <location evidence="1">Membrane</location>
        <topology evidence="1">Single-pass type I membrane protein</topology>
    </subcellularLocation>
</comment>
<evidence type="ECO:0000256" key="2">
    <source>
        <dbReference type="ARBA" id="ARBA00022840"/>
    </source>
</evidence>
<dbReference type="GO" id="GO:0007169">
    <property type="term" value="P:cell surface receptor protein tyrosine kinase signaling pathway"/>
    <property type="evidence" value="ECO:0007669"/>
    <property type="project" value="TreeGrafter"/>
</dbReference>
<dbReference type="PRINTS" id="PR00109">
    <property type="entry name" value="TYRKINASE"/>
</dbReference>
<dbReference type="GO" id="GO:0004714">
    <property type="term" value="F:transmembrane receptor protein tyrosine kinase activity"/>
    <property type="evidence" value="ECO:0007669"/>
    <property type="project" value="UniProtKB-EC"/>
</dbReference>
<evidence type="ECO:0000256" key="5">
    <source>
        <dbReference type="PROSITE-ProRule" id="PRU10141"/>
    </source>
</evidence>
<dbReference type="GO" id="GO:0043235">
    <property type="term" value="C:receptor complex"/>
    <property type="evidence" value="ECO:0007669"/>
    <property type="project" value="TreeGrafter"/>
</dbReference>
<name>A0A8K0EFQ5_BRALA</name>
<dbReference type="InterPro" id="IPR000742">
    <property type="entry name" value="EGF"/>
</dbReference>
<dbReference type="GO" id="GO:0005524">
    <property type="term" value="F:ATP binding"/>
    <property type="evidence" value="ECO:0007669"/>
    <property type="project" value="UniProtKB-UniRule"/>
</dbReference>
<feature type="domain" description="EGF-like" evidence="7 8">
    <location>
        <begin position="281"/>
        <end position="292"/>
    </location>
</feature>
<sequence length="650" mass="73286">MALRATFCATLLLAVLLDGRQVSENLFVWDENIEIPEDVSVGSTLVWLRDLLAASGVSFIEIDNGTFWSVNITAGDASGRFGGRDEDLAVIVAAPLDYKLHPWYNLTVKLTNTAGNNNDLHVTLVIVVLDVSGYPPFYNKRFVVSGTEIGSDGGFVSQLLKEQQGMGEVNCRDHEWKNKGKITALDISLNDDLPQWVHSDQFQRQETDRYVVAVELNEIWSTSSYWIRCGANVTLVGGIVLFEWTFQYNITGCPEGRYGVYCDKDCVCENGARCHGYNGACECRPGWRGRACDVPWPEVVIVETPSDSVTTYIGTNLTLTCLAPHINVANMTHTDDLELTSVIEPLSAWEVDKEDIRFEHMIGEGEFGHVVRGRLRVPEGYQVLVAAKSIRPDRMTASAVRDFRREMTILTRIHEDKEGHPNVVKLYGVVTKSEPQYILVEYASNEELRRYLWSLREQYKITGNSKLLDRLGFAADVASGLSQLARLKIVHRDIAARNVVISDRKVAKIADFGLSRDVYVSSAYERTNQGGEEELLPLKWMAVESLRDGVYTCESDVWSYGVLLWEIASFGEEPRYAGGPMHPDVCTMLELLKKGVRLQQPEHCPMSVYRIIRSCWIVDPMKRPTPDELFRKKDLMRPQRHAAQLVNHNI</sequence>
<keyword evidence="6" id="KW-0732">Signal</keyword>
<reference evidence="9" key="1">
    <citation type="submission" date="2022-01" db="EMBL/GenBank/DDBJ databases">
        <authorList>
            <person name="Braso-Vives M."/>
        </authorList>
    </citation>
    <scope>NUCLEOTIDE SEQUENCE</scope>
</reference>
<evidence type="ECO:0000259" key="7">
    <source>
        <dbReference type="PROSITE" id="PS00022"/>
    </source>
</evidence>
<dbReference type="Gene3D" id="1.10.510.10">
    <property type="entry name" value="Transferase(Phosphotransferase) domain 1"/>
    <property type="match status" value="1"/>
</dbReference>
<dbReference type="PROSITE" id="PS00107">
    <property type="entry name" value="PROTEIN_KINASE_ATP"/>
    <property type="match status" value="1"/>
</dbReference>
<keyword evidence="3" id="KW-0418">Kinase</keyword>
<dbReference type="SMART" id="SM00219">
    <property type="entry name" value="TyrKc"/>
    <property type="match status" value="1"/>
</dbReference>